<dbReference type="RefSeq" id="WP_015084140.1">
    <property type="nucleotide sequence ID" value="NC_019552.1"/>
</dbReference>
<evidence type="ECO:0000313" key="2">
    <source>
        <dbReference type="Proteomes" id="UP000009399"/>
    </source>
</evidence>
<protein>
    <submittedName>
        <fullName evidence="1">Helicase, putative</fullName>
    </submittedName>
</protein>
<gene>
    <name evidence="1" type="ORF">MOS_373</name>
</gene>
<keyword evidence="1" id="KW-0347">Helicase</keyword>
<dbReference type="GO" id="GO:0004386">
    <property type="term" value="F:helicase activity"/>
    <property type="evidence" value="ECO:0007669"/>
    <property type="project" value="UniProtKB-KW"/>
</dbReference>
<dbReference type="KEGG" id="mhs:MOS_373"/>
<keyword evidence="1" id="KW-0067">ATP-binding</keyword>
<sequence>MNKNNKVDIEEIKNYLLEQIKINNSDIDRNIEKIRKENSVENLKNALQYFRKLVDSFGSYIYIKDNNVEEKFNKEKIWNKAKNWIKHQPDYKFLTSFYDDLSKNIVHSAKSNDTSERLFFYFLNYLSEIKEIAWNRFSLKLIENFDILNEYVISNVKEYNKKIADKLDEQIKNNTKTASIFIIDKTPIFWKKKNGLYYKVTFSTIEEYNLDYRNKKNNIIAYSKIDFKLGYFSKISYIEDSIEIQDRQLNFYIITAYEIVIQESDIKYFINTIKKTRSFDKSIRTKRNLFILN</sequence>
<keyword evidence="1" id="KW-0378">Hydrolase</keyword>
<accession>A0AAI8AMQ7</accession>
<organism evidence="1 2">
    <name type="scientific">Mesomycoplasma hyorhinis SK76</name>
    <dbReference type="NCBI Taxonomy" id="1118964"/>
    <lineage>
        <taxon>Bacteria</taxon>
        <taxon>Bacillati</taxon>
        <taxon>Mycoplasmatota</taxon>
        <taxon>Mycoplasmoidales</taxon>
        <taxon>Metamycoplasmataceae</taxon>
        <taxon>Mesomycoplasma</taxon>
    </lineage>
</organism>
<dbReference type="Proteomes" id="UP000009399">
    <property type="component" value="Chromosome"/>
</dbReference>
<reference evidence="1 2" key="1">
    <citation type="journal article" date="2013" name="Genome Announc.">
        <title>Complete Genome Sequence of Mycoplasma hyorhinis Strain SK76.</title>
        <authorList>
            <person name="Goodison S."/>
            <person name="Urquidi V."/>
            <person name="Kumar D."/>
            <person name="Reyes L."/>
            <person name="Rosser C.J."/>
        </authorList>
    </citation>
    <scope>NUCLEOTIDE SEQUENCE [LARGE SCALE GENOMIC DNA]</scope>
    <source>
        <strain evidence="1 2">SK76</strain>
    </source>
</reference>
<evidence type="ECO:0000313" key="1">
    <source>
        <dbReference type="EMBL" id="AFX74297.1"/>
    </source>
</evidence>
<name>A0AAI8AMQ7_MESHY</name>
<dbReference type="EMBL" id="CP003914">
    <property type="protein sequence ID" value="AFX74297.1"/>
    <property type="molecule type" value="Genomic_DNA"/>
</dbReference>
<dbReference type="AlphaFoldDB" id="A0AAI8AMQ7"/>
<proteinExistence type="predicted"/>
<keyword evidence="1" id="KW-0547">Nucleotide-binding</keyword>